<feature type="transmembrane region" description="Helical" evidence="12">
    <location>
        <begin position="31"/>
        <end position="51"/>
    </location>
</feature>
<comment type="subcellular location">
    <subcellularLocation>
        <location evidence="2">Membrane</location>
        <topology evidence="2">Multi-pass membrane protein</topology>
    </subcellularLocation>
</comment>
<gene>
    <name evidence="14" type="ORF">ACFQEU_09815</name>
</gene>
<keyword evidence="11 12" id="KW-0472">Membrane</keyword>
<evidence type="ECO:0000313" key="14">
    <source>
        <dbReference type="EMBL" id="MFC6753754.1"/>
    </source>
</evidence>
<evidence type="ECO:0000256" key="6">
    <source>
        <dbReference type="ARBA" id="ARBA00022723"/>
    </source>
</evidence>
<accession>A0ABD5SEC5</accession>
<proteinExistence type="predicted"/>
<keyword evidence="6" id="KW-0479">Metal-binding</keyword>
<evidence type="ECO:0000256" key="2">
    <source>
        <dbReference type="ARBA" id="ARBA00004141"/>
    </source>
</evidence>
<dbReference type="EC" id="2.3.2.27" evidence="3"/>
<keyword evidence="8" id="KW-0833">Ubl conjugation pathway</keyword>
<evidence type="ECO:0000256" key="4">
    <source>
        <dbReference type="ARBA" id="ARBA00022679"/>
    </source>
</evidence>
<keyword evidence="9" id="KW-0862">Zinc</keyword>
<evidence type="ECO:0000256" key="10">
    <source>
        <dbReference type="ARBA" id="ARBA00022989"/>
    </source>
</evidence>
<comment type="catalytic activity">
    <reaction evidence="1">
        <text>S-ubiquitinyl-[E2 ubiquitin-conjugating enzyme]-L-cysteine + [acceptor protein]-L-lysine = [E2 ubiquitin-conjugating enzyme]-L-cysteine + N(6)-ubiquitinyl-[acceptor protein]-L-lysine.</text>
        <dbReference type="EC" id="2.3.2.27"/>
    </reaction>
</comment>
<evidence type="ECO:0000259" key="13">
    <source>
        <dbReference type="Pfam" id="PF12483"/>
    </source>
</evidence>
<evidence type="ECO:0000256" key="8">
    <source>
        <dbReference type="ARBA" id="ARBA00022786"/>
    </source>
</evidence>
<feature type="transmembrane region" description="Helical" evidence="12">
    <location>
        <begin position="257"/>
        <end position="278"/>
    </location>
</feature>
<dbReference type="GO" id="GO:0016020">
    <property type="term" value="C:membrane"/>
    <property type="evidence" value="ECO:0007669"/>
    <property type="project" value="UniProtKB-SubCell"/>
</dbReference>
<dbReference type="GO" id="GO:0061630">
    <property type="term" value="F:ubiquitin protein ligase activity"/>
    <property type="evidence" value="ECO:0007669"/>
    <property type="project" value="UniProtKB-EC"/>
</dbReference>
<dbReference type="RefSeq" id="WP_379781643.1">
    <property type="nucleotide sequence ID" value="NZ_JBHSWW010000138.1"/>
</dbReference>
<dbReference type="GO" id="GO:0008270">
    <property type="term" value="F:zinc ion binding"/>
    <property type="evidence" value="ECO:0007669"/>
    <property type="project" value="UniProtKB-KW"/>
</dbReference>
<keyword evidence="15" id="KW-1185">Reference proteome</keyword>
<keyword evidence="10 12" id="KW-1133">Transmembrane helix</keyword>
<evidence type="ECO:0000256" key="11">
    <source>
        <dbReference type="ARBA" id="ARBA00023136"/>
    </source>
</evidence>
<feature type="domain" description="E3 Ubiquitin ligase MUL1-like" evidence="13">
    <location>
        <begin position="111"/>
        <end position="270"/>
    </location>
</feature>
<protein>
    <recommendedName>
        <fullName evidence="3">RING-type E3 ubiquitin transferase</fullName>
        <ecNumber evidence="3">2.3.2.27</ecNumber>
    </recommendedName>
</protein>
<dbReference type="EMBL" id="JBHSWW010000138">
    <property type="protein sequence ID" value="MFC6753754.1"/>
    <property type="molecule type" value="Genomic_DNA"/>
</dbReference>
<organism evidence="14 15">
    <name type="scientific">Halorubrum tibetense</name>
    <dbReference type="NCBI Taxonomy" id="175631"/>
    <lineage>
        <taxon>Archaea</taxon>
        <taxon>Methanobacteriati</taxon>
        <taxon>Methanobacteriota</taxon>
        <taxon>Stenosarchaea group</taxon>
        <taxon>Halobacteria</taxon>
        <taxon>Halobacteriales</taxon>
        <taxon>Haloferacaceae</taxon>
        <taxon>Halorubrum</taxon>
    </lineage>
</organism>
<sequence>MPLQIGASPTIALQFAVPVTVVPQLDVPTTILGLGLLGLAVGVLVGSYGLYGSLNALRVLRARETDPMSLADDDRSVSVVGRAASVGETLPAPFTDEDALCLAYEVAEYRTSGKTQSWSAIDTGEAGVPFRVDVDGTGVRVDPGNATYVLGLDESIRVRSSEEPPERIRRFVDAVDAVEGSHPGYDVGPFTVGRGPDRRYRQRVLRPGDTVTVVGDASAFPDAPVGEVKAGIAGGSPFVVSDASPRRTALRLVGRSAFPLVGGVVLAAVAIGFLAPVWRPLIG</sequence>
<comment type="caution">
    <text evidence="14">The sequence shown here is derived from an EMBL/GenBank/DDBJ whole genome shotgun (WGS) entry which is preliminary data.</text>
</comment>
<evidence type="ECO:0000256" key="1">
    <source>
        <dbReference type="ARBA" id="ARBA00000900"/>
    </source>
</evidence>
<evidence type="ECO:0000256" key="12">
    <source>
        <dbReference type="SAM" id="Phobius"/>
    </source>
</evidence>
<keyword evidence="5 12" id="KW-0812">Transmembrane</keyword>
<keyword evidence="4" id="KW-0808">Transferase</keyword>
<evidence type="ECO:0000256" key="7">
    <source>
        <dbReference type="ARBA" id="ARBA00022771"/>
    </source>
</evidence>
<evidence type="ECO:0000256" key="5">
    <source>
        <dbReference type="ARBA" id="ARBA00022692"/>
    </source>
</evidence>
<dbReference type="Proteomes" id="UP001596442">
    <property type="component" value="Unassembled WGS sequence"/>
</dbReference>
<dbReference type="Pfam" id="PF12483">
    <property type="entry name" value="GIDE"/>
    <property type="match status" value="1"/>
</dbReference>
<reference evidence="14 15" key="1">
    <citation type="journal article" date="2019" name="Int. J. Syst. Evol. Microbiol.">
        <title>The Global Catalogue of Microorganisms (GCM) 10K type strain sequencing project: providing services to taxonomists for standard genome sequencing and annotation.</title>
        <authorList>
            <consortium name="The Broad Institute Genomics Platform"/>
            <consortium name="The Broad Institute Genome Sequencing Center for Infectious Disease"/>
            <person name="Wu L."/>
            <person name="Ma J."/>
        </authorList>
    </citation>
    <scope>NUCLEOTIDE SEQUENCE [LARGE SCALE GENOMIC DNA]</scope>
    <source>
        <strain evidence="14 15">CGMCC 1.3239</strain>
    </source>
</reference>
<evidence type="ECO:0000313" key="15">
    <source>
        <dbReference type="Proteomes" id="UP001596442"/>
    </source>
</evidence>
<evidence type="ECO:0000256" key="3">
    <source>
        <dbReference type="ARBA" id="ARBA00012483"/>
    </source>
</evidence>
<dbReference type="AlphaFoldDB" id="A0ABD5SEC5"/>
<evidence type="ECO:0000256" key="9">
    <source>
        <dbReference type="ARBA" id="ARBA00022833"/>
    </source>
</evidence>
<keyword evidence="7" id="KW-0863">Zinc-finger</keyword>
<dbReference type="InterPro" id="IPR022170">
    <property type="entry name" value="MUL1-like"/>
</dbReference>
<name>A0ABD5SEC5_9EURY</name>